<reference evidence="2 3" key="1">
    <citation type="journal article" date="2017" name="Curr. Biol.">
        <title>Genome architecture and evolution of a unichromosomal asexual nematode.</title>
        <authorList>
            <person name="Fradin H."/>
            <person name="Zegar C."/>
            <person name="Gutwein M."/>
            <person name="Lucas J."/>
            <person name="Kovtun M."/>
            <person name="Corcoran D."/>
            <person name="Baugh L.R."/>
            <person name="Kiontke K."/>
            <person name="Gunsalus K."/>
            <person name="Fitch D.H."/>
            <person name="Piano F."/>
        </authorList>
    </citation>
    <scope>NUCLEOTIDE SEQUENCE [LARGE SCALE GENOMIC DNA]</scope>
    <source>
        <strain evidence="2">PF1309</strain>
    </source>
</reference>
<accession>A0A2A2M101</accession>
<dbReference type="Proteomes" id="UP000218231">
    <property type="component" value="Unassembled WGS sequence"/>
</dbReference>
<protein>
    <submittedName>
        <fullName evidence="2">Uncharacterized protein</fullName>
    </submittedName>
</protein>
<proteinExistence type="predicted"/>
<gene>
    <name evidence="2" type="ORF">WR25_05772</name>
</gene>
<evidence type="ECO:0000256" key="1">
    <source>
        <dbReference type="SAM" id="MobiDB-lite"/>
    </source>
</evidence>
<feature type="compositionally biased region" description="Basic and acidic residues" evidence="1">
    <location>
        <begin position="21"/>
        <end position="38"/>
    </location>
</feature>
<sequence length="84" mass="9740">MEKEESTDMPEGTHASGHTFKPRECRDVEERTEFKESEGDSALKATCQQWVHADTLPEHRGLSQKEYVIAQTFWREIAGRSKWS</sequence>
<dbReference type="AlphaFoldDB" id="A0A2A2M101"/>
<organism evidence="2 3">
    <name type="scientific">Diploscapter pachys</name>
    <dbReference type="NCBI Taxonomy" id="2018661"/>
    <lineage>
        <taxon>Eukaryota</taxon>
        <taxon>Metazoa</taxon>
        <taxon>Ecdysozoa</taxon>
        <taxon>Nematoda</taxon>
        <taxon>Chromadorea</taxon>
        <taxon>Rhabditida</taxon>
        <taxon>Rhabditina</taxon>
        <taxon>Rhabditomorpha</taxon>
        <taxon>Rhabditoidea</taxon>
        <taxon>Rhabditidae</taxon>
        <taxon>Diploscapter</taxon>
    </lineage>
</organism>
<evidence type="ECO:0000313" key="3">
    <source>
        <dbReference type="Proteomes" id="UP000218231"/>
    </source>
</evidence>
<dbReference type="EMBL" id="LIAE01006266">
    <property type="protein sequence ID" value="PAV92110.1"/>
    <property type="molecule type" value="Genomic_DNA"/>
</dbReference>
<feature type="region of interest" description="Disordered" evidence="1">
    <location>
        <begin position="1"/>
        <end position="42"/>
    </location>
</feature>
<evidence type="ECO:0000313" key="2">
    <source>
        <dbReference type="EMBL" id="PAV92110.1"/>
    </source>
</evidence>
<comment type="caution">
    <text evidence="2">The sequence shown here is derived from an EMBL/GenBank/DDBJ whole genome shotgun (WGS) entry which is preliminary data.</text>
</comment>
<keyword evidence="3" id="KW-1185">Reference proteome</keyword>
<name>A0A2A2M101_9BILA</name>